<comment type="caution">
    <text evidence="2">The sequence shown here is derived from an EMBL/GenBank/DDBJ whole genome shotgun (WGS) entry which is preliminary data.</text>
</comment>
<name>A0A5C6PP54_9TELE</name>
<protein>
    <submittedName>
        <fullName evidence="2">Uncharacterized protein</fullName>
    </submittedName>
</protein>
<reference evidence="2 3" key="1">
    <citation type="submission" date="2019-04" db="EMBL/GenBank/DDBJ databases">
        <title>Chromosome genome assembly for Takifugu flavidus.</title>
        <authorList>
            <person name="Xiao S."/>
        </authorList>
    </citation>
    <scope>NUCLEOTIDE SEQUENCE [LARGE SCALE GENOMIC DNA]</scope>
    <source>
        <strain evidence="2">HTHZ2018</strain>
        <tissue evidence="2">Muscle</tissue>
    </source>
</reference>
<sequence>MLSITEMTNGRRRRRKKQRRRGTKYVIGVQGGETTPLYLPFPKVVNLWERKEGRKQEREEEERGGRGKMNSLRLKELSNSDLYRRRQERPDSYGSTAGERFR</sequence>
<feature type="compositionally biased region" description="Basic and acidic residues" evidence="1">
    <location>
        <begin position="73"/>
        <end position="91"/>
    </location>
</feature>
<keyword evidence="3" id="KW-1185">Reference proteome</keyword>
<feature type="compositionally biased region" description="Basic residues" evidence="1">
    <location>
        <begin position="10"/>
        <end position="23"/>
    </location>
</feature>
<feature type="compositionally biased region" description="Basic and acidic residues" evidence="1">
    <location>
        <begin position="50"/>
        <end position="65"/>
    </location>
</feature>
<dbReference type="Proteomes" id="UP000324091">
    <property type="component" value="Chromosome 1"/>
</dbReference>
<gene>
    <name evidence="2" type="ORF">D4764_01G0004360</name>
</gene>
<organism evidence="2 3">
    <name type="scientific">Takifugu flavidus</name>
    <name type="common">sansaifugu</name>
    <dbReference type="NCBI Taxonomy" id="433684"/>
    <lineage>
        <taxon>Eukaryota</taxon>
        <taxon>Metazoa</taxon>
        <taxon>Chordata</taxon>
        <taxon>Craniata</taxon>
        <taxon>Vertebrata</taxon>
        <taxon>Euteleostomi</taxon>
        <taxon>Actinopterygii</taxon>
        <taxon>Neopterygii</taxon>
        <taxon>Teleostei</taxon>
        <taxon>Neoteleostei</taxon>
        <taxon>Acanthomorphata</taxon>
        <taxon>Eupercaria</taxon>
        <taxon>Tetraodontiformes</taxon>
        <taxon>Tetradontoidea</taxon>
        <taxon>Tetraodontidae</taxon>
        <taxon>Takifugu</taxon>
    </lineage>
</organism>
<feature type="region of interest" description="Disordered" evidence="1">
    <location>
        <begin position="50"/>
        <end position="102"/>
    </location>
</feature>
<proteinExistence type="predicted"/>
<evidence type="ECO:0000313" key="2">
    <source>
        <dbReference type="EMBL" id="TWW80621.1"/>
    </source>
</evidence>
<dbReference type="AlphaFoldDB" id="A0A5C6PP54"/>
<evidence type="ECO:0000256" key="1">
    <source>
        <dbReference type="SAM" id="MobiDB-lite"/>
    </source>
</evidence>
<accession>A0A5C6PP54</accession>
<feature type="region of interest" description="Disordered" evidence="1">
    <location>
        <begin position="1"/>
        <end position="26"/>
    </location>
</feature>
<dbReference type="EMBL" id="RHFK02000001">
    <property type="protein sequence ID" value="TWW80621.1"/>
    <property type="molecule type" value="Genomic_DNA"/>
</dbReference>
<evidence type="ECO:0000313" key="3">
    <source>
        <dbReference type="Proteomes" id="UP000324091"/>
    </source>
</evidence>